<sequence length="258" mass="27241">MLIVGGSGVLGSAITPYLQATGHRITVLGPEPPTVPDVSHIDADATDFDALTAAMTGVDAVVNFALRAARGDGADERSEPVRNAFTVNVGGAYAQLRCAGRTGVPAFVQISTMAVMHGYSRIQRSAHDPADGTGLYAVTKRMAELACEAEADRSPQMAVTVLRLAYPTRAEWWPAWGNPVAAEPTGIPKLGGQEFAALHPEDLASAIVCAAERRGPYLCTQVTADVEGVALTDQWPHPLGWRPQHVLEGTGQQDVALH</sequence>
<evidence type="ECO:0000259" key="2">
    <source>
        <dbReference type="Pfam" id="PF01370"/>
    </source>
</evidence>
<dbReference type="SUPFAM" id="SSF51735">
    <property type="entry name" value="NAD(P)-binding Rossmann-fold domains"/>
    <property type="match status" value="1"/>
</dbReference>
<organism evidence="3 4">
    <name type="scientific">Candidatus Avipropionibacterium avicola</name>
    <dbReference type="NCBI Taxonomy" id="2840701"/>
    <lineage>
        <taxon>Bacteria</taxon>
        <taxon>Bacillati</taxon>
        <taxon>Actinomycetota</taxon>
        <taxon>Actinomycetes</taxon>
        <taxon>Propionibacteriales</taxon>
        <taxon>Propionibacteriaceae</taxon>
        <taxon>Propionibacteriaceae incertae sedis</taxon>
        <taxon>Candidatus Avipropionibacterium</taxon>
    </lineage>
</organism>
<evidence type="ECO:0000313" key="4">
    <source>
        <dbReference type="Proteomes" id="UP000886842"/>
    </source>
</evidence>
<dbReference type="EMBL" id="DVLP01000268">
    <property type="protein sequence ID" value="HIT75692.1"/>
    <property type="molecule type" value="Genomic_DNA"/>
</dbReference>
<name>A0A9D1KND9_9ACTN</name>
<protein>
    <submittedName>
        <fullName evidence="3">NAD(P)-dependent oxidoreductase</fullName>
    </submittedName>
</protein>
<gene>
    <name evidence="3" type="ORF">IAA98_08915</name>
</gene>
<evidence type="ECO:0000313" key="3">
    <source>
        <dbReference type="EMBL" id="HIT75692.1"/>
    </source>
</evidence>
<dbReference type="Gene3D" id="3.40.50.720">
    <property type="entry name" value="NAD(P)-binding Rossmann-like Domain"/>
    <property type="match status" value="1"/>
</dbReference>
<feature type="domain" description="NAD-dependent epimerase/dehydratase" evidence="2">
    <location>
        <begin position="1"/>
        <end position="213"/>
    </location>
</feature>
<reference evidence="3" key="1">
    <citation type="submission" date="2020-10" db="EMBL/GenBank/DDBJ databases">
        <authorList>
            <person name="Gilroy R."/>
        </authorList>
    </citation>
    <scope>NUCLEOTIDE SEQUENCE</scope>
    <source>
        <strain evidence="3">ChiGjej1B1-24693</strain>
    </source>
</reference>
<accession>A0A9D1KND9</accession>
<dbReference type="PANTHER" id="PTHR43000">
    <property type="entry name" value="DTDP-D-GLUCOSE 4,6-DEHYDRATASE-RELATED"/>
    <property type="match status" value="1"/>
</dbReference>
<reference evidence="3" key="2">
    <citation type="journal article" date="2021" name="PeerJ">
        <title>Extensive microbial diversity within the chicken gut microbiome revealed by metagenomics and culture.</title>
        <authorList>
            <person name="Gilroy R."/>
            <person name="Ravi A."/>
            <person name="Getino M."/>
            <person name="Pursley I."/>
            <person name="Horton D.L."/>
            <person name="Alikhan N.F."/>
            <person name="Baker D."/>
            <person name="Gharbi K."/>
            <person name="Hall N."/>
            <person name="Watson M."/>
            <person name="Adriaenssens E.M."/>
            <person name="Foster-Nyarko E."/>
            <person name="Jarju S."/>
            <person name="Secka A."/>
            <person name="Antonio M."/>
            <person name="Oren A."/>
            <person name="Chaudhuri R.R."/>
            <person name="La Ragione R."/>
            <person name="Hildebrand F."/>
            <person name="Pallen M.J."/>
        </authorList>
    </citation>
    <scope>NUCLEOTIDE SEQUENCE</scope>
    <source>
        <strain evidence="3">ChiGjej1B1-24693</strain>
    </source>
</reference>
<comment type="similarity">
    <text evidence="1">Belongs to the NAD(P)-dependent epimerase/dehydratase family.</text>
</comment>
<proteinExistence type="inferred from homology"/>
<comment type="caution">
    <text evidence="3">The sequence shown here is derived from an EMBL/GenBank/DDBJ whole genome shotgun (WGS) entry which is preliminary data.</text>
</comment>
<evidence type="ECO:0000256" key="1">
    <source>
        <dbReference type="ARBA" id="ARBA00007637"/>
    </source>
</evidence>
<dbReference type="Pfam" id="PF01370">
    <property type="entry name" value="Epimerase"/>
    <property type="match status" value="1"/>
</dbReference>
<dbReference type="Proteomes" id="UP000886842">
    <property type="component" value="Unassembled WGS sequence"/>
</dbReference>
<dbReference type="InterPro" id="IPR001509">
    <property type="entry name" value="Epimerase_deHydtase"/>
</dbReference>
<dbReference type="AlphaFoldDB" id="A0A9D1KND9"/>
<dbReference type="CDD" id="cd08946">
    <property type="entry name" value="SDR_e"/>
    <property type="match status" value="1"/>
</dbReference>
<dbReference type="InterPro" id="IPR036291">
    <property type="entry name" value="NAD(P)-bd_dom_sf"/>
</dbReference>